<evidence type="ECO:0000313" key="12">
    <source>
        <dbReference type="Proteomes" id="UP000054007"/>
    </source>
</evidence>
<accession>A0A0D7AVW5</accession>
<keyword evidence="6" id="KW-0297">G-protein coupled receptor</keyword>
<dbReference type="GO" id="GO:0004932">
    <property type="term" value="F:mating-type factor pheromone receptor activity"/>
    <property type="evidence" value="ECO:0007669"/>
    <property type="project" value="InterPro"/>
</dbReference>
<dbReference type="AlphaFoldDB" id="A0A0D7AVW5"/>
<keyword evidence="7 10" id="KW-0472">Membrane</keyword>
<evidence type="ECO:0000256" key="4">
    <source>
        <dbReference type="ARBA" id="ARBA00022692"/>
    </source>
</evidence>
<dbReference type="PANTHER" id="PTHR28097:SF1">
    <property type="entry name" value="PHEROMONE A FACTOR RECEPTOR"/>
    <property type="match status" value="1"/>
</dbReference>
<name>A0A0D7AVW5_9AGAR</name>
<organism evidence="11 12">
    <name type="scientific">Cylindrobasidium torrendii FP15055 ss-10</name>
    <dbReference type="NCBI Taxonomy" id="1314674"/>
    <lineage>
        <taxon>Eukaryota</taxon>
        <taxon>Fungi</taxon>
        <taxon>Dikarya</taxon>
        <taxon>Basidiomycota</taxon>
        <taxon>Agaricomycotina</taxon>
        <taxon>Agaricomycetes</taxon>
        <taxon>Agaricomycetidae</taxon>
        <taxon>Agaricales</taxon>
        <taxon>Marasmiineae</taxon>
        <taxon>Physalacriaceae</taxon>
        <taxon>Cylindrobasidium</taxon>
    </lineage>
</organism>
<gene>
    <name evidence="11" type="ORF">CYLTODRAFT_173506</name>
</gene>
<reference evidence="11 12" key="1">
    <citation type="journal article" date="2015" name="Fungal Genet. Biol.">
        <title>Evolution of novel wood decay mechanisms in Agaricales revealed by the genome sequences of Fistulina hepatica and Cylindrobasidium torrendii.</title>
        <authorList>
            <person name="Floudas D."/>
            <person name="Held B.W."/>
            <person name="Riley R."/>
            <person name="Nagy L.G."/>
            <person name="Koehler G."/>
            <person name="Ransdell A.S."/>
            <person name="Younus H."/>
            <person name="Chow J."/>
            <person name="Chiniquy J."/>
            <person name="Lipzen A."/>
            <person name="Tritt A."/>
            <person name="Sun H."/>
            <person name="Haridas S."/>
            <person name="LaButti K."/>
            <person name="Ohm R.A."/>
            <person name="Kues U."/>
            <person name="Blanchette R.A."/>
            <person name="Grigoriev I.V."/>
            <person name="Minto R.E."/>
            <person name="Hibbett D.S."/>
        </authorList>
    </citation>
    <scope>NUCLEOTIDE SEQUENCE [LARGE SCALE GENOMIC DNA]</scope>
    <source>
        <strain evidence="11 12">FP15055 ss-10</strain>
    </source>
</reference>
<evidence type="ECO:0000256" key="1">
    <source>
        <dbReference type="ARBA" id="ARBA00004141"/>
    </source>
</evidence>
<evidence type="ECO:0000256" key="7">
    <source>
        <dbReference type="ARBA" id="ARBA00023136"/>
    </source>
</evidence>
<keyword evidence="9" id="KW-0807">Transducer</keyword>
<evidence type="ECO:0000256" key="2">
    <source>
        <dbReference type="ARBA" id="ARBA00011085"/>
    </source>
</evidence>
<keyword evidence="8 11" id="KW-0675">Receptor</keyword>
<keyword evidence="3" id="KW-0589">Pheromone response</keyword>
<dbReference type="Pfam" id="PF02076">
    <property type="entry name" value="STE3"/>
    <property type="match status" value="1"/>
</dbReference>
<comment type="subcellular location">
    <subcellularLocation>
        <location evidence="1">Membrane</location>
        <topology evidence="1">Multi-pass membrane protein</topology>
    </subcellularLocation>
</comment>
<comment type="similarity">
    <text evidence="2">Belongs to the G-protein coupled receptor 4 family.</text>
</comment>
<proteinExistence type="inferred from homology"/>
<feature type="transmembrane region" description="Helical" evidence="10">
    <location>
        <begin position="73"/>
        <end position="93"/>
    </location>
</feature>
<keyword evidence="4 10" id="KW-0812">Transmembrane</keyword>
<dbReference type="PRINTS" id="PR00899">
    <property type="entry name" value="GPCRSTE3"/>
</dbReference>
<protein>
    <submittedName>
        <fullName evidence="11">Fungal pheromone STE3G-protein-coupled receptor</fullName>
    </submittedName>
</protein>
<dbReference type="GO" id="GO:0005886">
    <property type="term" value="C:plasma membrane"/>
    <property type="evidence" value="ECO:0007669"/>
    <property type="project" value="TreeGrafter"/>
</dbReference>
<dbReference type="CDD" id="cd14966">
    <property type="entry name" value="7tmD_STE3"/>
    <property type="match status" value="1"/>
</dbReference>
<feature type="transmembrane region" description="Helical" evidence="10">
    <location>
        <begin position="156"/>
        <end position="182"/>
    </location>
</feature>
<evidence type="ECO:0000256" key="8">
    <source>
        <dbReference type="ARBA" id="ARBA00023170"/>
    </source>
</evidence>
<dbReference type="GO" id="GO:0000750">
    <property type="term" value="P:pheromone-dependent signal transduction involved in conjugation with cellular fusion"/>
    <property type="evidence" value="ECO:0007669"/>
    <property type="project" value="TreeGrafter"/>
</dbReference>
<keyword evidence="12" id="KW-1185">Reference proteome</keyword>
<evidence type="ECO:0000256" key="10">
    <source>
        <dbReference type="SAM" id="Phobius"/>
    </source>
</evidence>
<dbReference type="Proteomes" id="UP000054007">
    <property type="component" value="Unassembled WGS sequence"/>
</dbReference>
<evidence type="ECO:0000256" key="3">
    <source>
        <dbReference type="ARBA" id="ARBA00022507"/>
    </source>
</evidence>
<evidence type="ECO:0000256" key="9">
    <source>
        <dbReference type="ARBA" id="ARBA00023224"/>
    </source>
</evidence>
<dbReference type="InterPro" id="IPR001499">
    <property type="entry name" value="GPCR_STE3"/>
</dbReference>
<keyword evidence="5 10" id="KW-1133">Transmembrane helix</keyword>
<feature type="transmembrane region" description="Helical" evidence="10">
    <location>
        <begin position="114"/>
        <end position="136"/>
    </location>
</feature>
<dbReference type="OrthoDB" id="2874149at2759"/>
<feature type="transmembrane region" description="Helical" evidence="10">
    <location>
        <begin position="203"/>
        <end position="228"/>
    </location>
</feature>
<evidence type="ECO:0000256" key="6">
    <source>
        <dbReference type="ARBA" id="ARBA00023040"/>
    </source>
</evidence>
<feature type="transmembrane region" description="Helical" evidence="10">
    <location>
        <begin position="270"/>
        <end position="288"/>
    </location>
</feature>
<feature type="transmembrane region" description="Helical" evidence="10">
    <location>
        <begin position="6"/>
        <end position="25"/>
    </location>
</feature>
<evidence type="ECO:0000313" key="11">
    <source>
        <dbReference type="EMBL" id="KIY62528.1"/>
    </source>
</evidence>
<evidence type="ECO:0000256" key="5">
    <source>
        <dbReference type="ARBA" id="ARBA00022989"/>
    </source>
</evidence>
<dbReference type="PANTHER" id="PTHR28097">
    <property type="entry name" value="PHEROMONE A FACTOR RECEPTOR"/>
    <property type="match status" value="1"/>
</dbReference>
<dbReference type="EMBL" id="KN880774">
    <property type="protein sequence ID" value="KIY62528.1"/>
    <property type="molecule type" value="Genomic_DNA"/>
</dbReference>
<sequence length="334" mass="37295">MSAETLLYAVFSLIGFVLSFIPLPWHMQAGNIGTCALMFWVGIGCLQFGINAIVWNDNSIVSGVGWCDISVRFITGLVVSLPLCSLCINRRLYFIASKAQTGRLVGNPRRDAAVDLFICFVVPAVFSLLTVVFSGARYGINEDYGCVAVLHSSWPLYALYLAPPIIIGLISSSYCVLSICHFKRQRKSFNDVLRKSSGMSSNHYFRLMAIASIDIFITVPIACFSLMLNAEGQHFPWRGWAWLHEGYWTPSITPKALWTASPAVHILFELSRWTPVFAAFLFFALFGLTEQARNNYSTVLGQVLGSRVWQKVSTKCTFNTSSNTIKCVVCCWRE</sequence>
<feature type="transmembrane region" description="Helical" evidence="10">
    <location>
        <begin position="32"/>
        <end position="53"/>
    </location>
</feature>